<evidence type="ECO:0000313" key="17">
    <source>
        <dbReference type="Proteomes" id="UP000601768"/>
    </source>
</evidence>
<evidence type="ECO:0000256" key="8">
    <source>
        <dbReference type="ARBA" id="ARBA00054043"/>
    </source>
</evidence>
<dbReference type="Pfam" id="PF03588">
    <property type="entry name" value="Leu_Phe_trans"/>
    <property type="match status" value="1"/>
</dbReference>
<dbReference type="Proteomes" id="UP000601768">
    <property type="component" value="Unassembled WGS sequence"/>
</dbReference>
<dbReference type="GO" id="GO:0005737">
    <property type="term" value="C:cytoplasm"/>
    <property type="evidence" value="ECO:0007669"/>
    <property type="project" value="UniProtKB-SubCell"/>
</dbReference>
<evidence type="ECO:0000256" key="1">
    <source>
        <dbReference type="ARBA" id="ARBA00004496"/>
    </source>
</evidence>
<evidence type="ECO:0000256" key="2">
    <source>
        <dbReference type="ARBA" id="ARBA00022490"/>
    </source>
</evidence>
<dbReference type="InterPro" id="IPR042221">
    <property type="entry name" value="Leu/Phe-tRNA_Trfase_N"/>
</dbReference>
<dbReference type="Gene3D" id="3.30.70.3550">
    <property type="entry name" value="Leucyl/phenylalanyl-tRNA-protein transferase, N-terminal domain"/>
    <property type="match status" value="1"/>
</dbReference>
<dbReference type="InterPro" id="IPR016181">
    <property type="entry name" value="Acyl_CoA_acyltransferase"/>
</dbReference>
<dbReference type="EMBL" id="JACNEP010000001">
    <property type="protein sequence ID" value="MBC3764281.1"/>
    <property type="molecule type" value="Genomic_DNA"/>
</dbReference>
<dbReference type="AlphaFoldDB" id="A0A8J6IMN3"/>
<dbReference type="NCBIfam" id="TIGR00667">
    <property type="entry name" value="aat"/>
    <property type="match status" value="1"/>
</dbReference>
<dbReference type="EC" id="2.3.2.6" evidence="10 15"/>
<dbReference type="GO" id="GO:0030163">
    <property type="term" value="P:protein catabolic process"/>
    <property type="evidence" value="ECO:0007669"/>
    <property type="project" value="UniProtKB-UniRule"/>
</dbReference>
<comment type="catalytic activity">
    <reaction evidence="6 15">
        <text>N-terminal L-arginyl-[protein] + L-leucyl-tRNA(Leu) = N-terminal L-leucyl-L-arginyl-[protein] + tRNA(Leu) + H(+)</text>
        <dbReference type="Rhea" id="RHEA:50416"/>
        <dbReference type="Rhea" id="RHEA-COMP:9613"/>
        <dbReference type="Rhea" id="RHEA-COMP:9622"/>
        <dbReference type="Rhea" id="RHEA-COMP:12672"/>
        <dbReference type="Rhea" id="RHEA-COMP:12673"/>
        <dbReference type="ChEBI" id="CHEBI:15378"/>
        <dbReference type="ChEBI" id="CHEBI:64719"/>
        <dbReference type="ChEBI" id="CHEBI:78442"/>
        <dbReference type="ChEBI" id="CHEBI:78494"/>
        <dbReference type="ChEBI" id="CHEBI:133044"/>
        <dbReference type="EC" id="2.3.2.6"/>
    </reaction>
</comment>
<evidence type="ECO:0000256" key="4">
    <source>
        <dbReference type="ARBA" id="ARBA00023315"/>
    </source>
</evidence>
<evidence type="ECO:0000256" key="7">
    <source>
        <dbReference type="ARBA" id="ARBA00051538"/>
    </source>
</evidence>
<comment type="similarity">
    <text evidence="9 15">Belongs to the L/F-transferase family.</text>
</comment>
<organism evidence="16 17">
    <name type="scientific">Neptunicella marina</name>
    <dbReference type="NCBI Taxonomy" id="2125989"/>
    <lineage>
        <taxon>Bacteria</taxon>
        <taxon>Pseudomonadati</taxon>
        <taxon>Pseudomonadota</taxon>
        <taxon>Gammaproteobacteria</taxon>
        <taxon>Alteromonadales</taxon>
        <taxon>Alteromonadaceae</taxon>
        <taxon>Neptunicella</taxon>
    </lineage>
</organism>
<dbReference type="FunFam" id="3.40.630.70:FF:000001">
    <property type="entry name" value="Leucyl/phenylalanyl-tRNA--protein transferase"/>
    <property type="match status" value="1"/>
</dbReference>
<comment type="function">
    <text evidence="8 15">Functions in the N-end rule pathway of protein degradation where it conjugates Leu, Phe and, less efficiently, Met from aminoacyl-tRNAs to the N-termini of proteins containing an N-terminal arginine or lysine.</text>
</comment>
<dbReference type="InterPro" id="IPR042203">
    <property type="entry name" value="Leu/Phe-tRNA_Trfase_C"/>
</dbReference>
<protein>
    <recommendedName>
        <fullName evidence="11 15">Leucyl/phenylalanyl-tRNA--protein transferase</fullName>
        <ecNumber evidence="10 15">2.3.2.6</ecNumber>
    </recommendedName>
    <alternativeName>
        <fullName evidence="12 15">L/F-transferase</fullName>
    </alternativeName>
    <alternativeName>
        <fullName evidence="13 15">Leucyltransferase</fullName>
    </alternativeName>
    <alternativeName>
        <fullName evidence="14 15">Phenyalanyltransferase</fullName>
    </alternativeName>
</protein>
<dbReference type="HAMAP" id="MF_00688">
    <property type="entry name" value="Leu_Phe_trans"/>
    <property type="match status" value="1"/>
</dbReference>
<dbReference type="FunFam" id="3.30.70.3550:FF:000001">
    <property type="entry name" value="Leucyl/phenylalanyl-tRNA--protein transferase"/>
    <property type="match status" value="1"/>
</dbReference>
<proteinExistence type="inferred from homology"/>
<comment type="caution">
    <text evidence="16">The sequence shown here is derived from an EMBL/GenBank/DDBJ whole genome shotgun (WGS) entry which is preliminary data.</text>
</comment>
<evidence type="ECO:0000256" key="3">
    <source>
        <dbReference type="ARBA" id="ARBA00022679"/>
    </source>
</evidence>
<dbReference type="SUPFAM" id="SSF55729">
    <property type="entry name" value="Acyl-CoA N-acyltransferases (Nat)"/>
    <property type="match status" value="1"/>
</dbReference>
<dbReference type="PANTHER" id="PTHR30098:SF2">
    <property type="entry name" value="LEUCYL_PHENYLALANYL-TRNA--PROTEIN TRANSFERASE"/>
    <property type="match status" value="1"/>
</dbReference>
<evidence type="ECO:0000256" key="13">
    <source>
        <dbReference type="ARBA" id="ARBA00077165"/>
    </source>
</evidence>
<accession>A0A8J6IMN3</accession>
<dbReference type="RefSeq" id="WP_186504763.1">
    <property type="nucleotide sequence ID" value="NZ_JACNEP010000001.1"/>
</dbReference>
<evidence type="ECO:0000256" key="10">
    <source>
        <dbReference type="ARBA" id="ARBA00066767"/>
    </source>
</evidence>
<dbReference type="GO" id="GO:0008914">
    <property type="term" value="F:leucyl-tRNA--protein transferase activity"/>
    <property type="evidence" value="ECO:0007669"/>
    <property type="project" value="UniProtKB-UniRule"/>
</dbReference>
<evidence type="ECO:0000313" key="16">
    <source>
        <dbReference type="EMBL" id="MBC3764281.1"/>
    </source>
</evidence>
<dbReference type="InterPro" id="IPR004616">
    <property type="entry name" value="Leu/Phe-tRNA_Trfase"/>
</dbReference>
<keyword evidence="2 15" id="KW-0963">Cytoplasm</keyword>
<comment type="catalytic activity">
    <reaction evidence="5 15">
        <text>L-phenylalanyl-tRNA(Phe) + an N-terminal L-alpha-aminoacyl-[protein] = an N-terminal L-phenylalanyl-L-alpha-aminoacyl-[protein] + tRNA(Phe)</text>
        <dbReference type="Rhea" id="RHEA:43632"/>
        <dbReference type="Rhea" id="RHEA-COMP:9668"/>
        <dbReference type="Rhea" id="RHEA-COMP:9699"/>
        <dbReference type="Rhea" id="RHEA-COMP:10636"/>
        <dbReference type="Rhea" id="RHEA-COMP:10637"/>
        <dbReference type="ChEBI" id="CHEBI:78442"/>
        <dbReference type="ChEBI" id="CHEBI:78531"/>
        <dbReference type="ChEBI" id="CHEBI:78597"/>
        <dbReference type="ChEBI" id="CHEBI:83561"/>
        <dbReference type="EC" id="2.3.2.6"/>
    </reaction>
</comment>
<evidence type="ECO:0000256" key="15">
    <source>
        <dbReference type="HAMAP-Rule" id="MF_00688"/>
    </source>
</evidence>
<comment type="catalytic activity">
    <reaction evidence="7 15">
        <text>N-terminal L-lysyl-[protein] + L-leucyl-tRNA(Leu) = N-terminal L-leucyl-L-lysyl-[protein] + tRNA(Leu) + H(+)</text>
        <dbReference type="Rhea" id="RHEA:12340"/>
        <dbReference type="Rhea" id="RHEA-COMP:9613"/>
        <dbReference type="Rhea" id="RHEA-COMP:9622"/>
        <dbReference type="Rhea" id="RHEA-COMP:12670"/>
        <dbReference type="Rhea" id="RHEA-COMP:12671"/>
        <dbReference type="ChEBI" id="CHEBI:15378"/>
        <dbReference type="ChEBI" id="CHEBI:65249"/>
        <dbReference type="ChEBI" id="CHEBI:78442"/>
        <dbReference type="ChEBI" id="CHEBI:78494"/>
        <dbReference type="ChEBI" id="CHEBI:133043"/>
        <dbReference type="EC" id="2.3.2.6"/>
    </reaction>
</comment>
<keyword evidence="17" id="KW-1185">Reference proteome</keyword>
<evidence type="ECO:0000256" key="11">
    <source>
        <dbReference type="ARBA" id="ARBA00074372"/>
    </source>
</evidence>
<dbReference type="Gene3D" id="3.40.630.70">
    <property type="entry name" value="Leucyl/phenylalanyl-tRNA-protein transferase, C-terminal domain"/>
    <property type="match status" value="1"/>
</dbReference>
<evidence type="ECO:0000256" key="12">
    <source>
        <dbReference type="ARBA" id="ARBA00077136"/>
    </source>
</evidence>
<evidence type="ECO:0000256" key="6">
    <source>
        <dbReference type="ARBA" id="ARBA00050652"/>
    </source>
</evidence>
<reference evidence="16" key="1">
    <citation type="journal article" date="2018" name="Int. J. Syst. Evol. Microbiol.">
        <title>Neptunicella marina gen. nov., sp. nov., isolated from surface seawater.</title>
        <authorList>
            <person name="Liu X."/>
            <person name="Lai Q."/>
            <person name="Du Y."/>
            <person name="Zhang X."/>
            <person name="Liu Z."/>
            <person name="Sun F."/>
            <person name="Shao Z."/>
        </authorList>
    </citation>
    <scope>NUCLEOTIDE SEQUENCE</scope>
    <source>
        <strain evidence="16">S27-2</strain>
    </source>
</reference>
<comment type="subcellular location">
    <subcellularLocation>
        <location evidence="1 15">Cytoplasm</location>
    </subcellularLocation>
</comment>
<gene>
    <name evidence="15 16" type="primary">aat</name>
    <name evidence="16" type="ORF">H8B19_00185</name>
</gene>
<evidence type="ECO:0000256" key="9">
    <source>
        <dbReference type="ARBA" id="ARBA00061535"/>
    </source>
</evidence>
<reference evidence="16" key="2">
    <citation type="submission" date="2020-08" db="EMBL/GenBank/DDBJ databases">
        <authorList>
            <person name="Lai Q."/>
        </authorList>
    </citation>
    <scope>NUCLEOTIDE SEQUENCE</scope>
    <source>
        <strain evidence="16">S27-2</strain>
    </source>
</reference>
<dbReference type="PANTHER" id="PTHR30098">
    <property type="entry name" value="LEUCYL/PHENYLALANYL-TRNA--PROTEIN TRANSFERASE"/>
    <property type="match status" value="1"/>
</dbReference>
<keyword evidence="4 15" id="KW-0012">Acyltransferase</keyword>
<name>A0A8J6IMN3_9ALTE</name>
<evidence type="ECO:0000256" key="5">
    <source>
        <dbReference type="ARBA" id="ARBA00050607"/>
    </source>
</evidence>
<sequence length="238" mass="27180">MAQHLFQLSQHNLSFPDVDSALPEPDGLLAYGGDLSNQRLLTAYSKGIFPWYSDDSPILWWSPSERGILELADFKCSKSLAKKIRQQRYRVTLNQAFEHVIKACANVPRNDAMHGTWITDEMMDAYISLHQQGHAHSIEVWNQQQLVGGLYGVGLNNVFCGESMFHIETDCSKIATYYLVQWLKQHDFAFIDCQLVNPHLSSLGVKGVARDYFISKLNQAQNKTPRYTNDIWQPKELS</sequence>
<keyword evidence="3 15" id="KW-0808">Transferase</keyword>
<evidence type="ECO:0000256" key="14">
    <source>
        <dbReference type="ARBA" id="ARBA00083640"/>
    </source>
</evidence>